<evidence type="ECO:0000256" key="5">
    <source>
        <dbReference type="ARBA" id="ARBA00022679"/>
    </source>
</evidence>
<dbReference type="InterPro" id="IPR011004">
    <property type="entry name" value="Trimer_LpxA-like_sf"/>
</dbReference>
<dbReference type="InterPro" id="IPR053376">
    <property type="entry name" value="Serine_acetyltransferase"/>
</dbReference>
<comment type="pathway">
    <text evidence="1">Amino-acid biosynthesis; L-cysteine biosynthesis; L-cysteine from L-serine: step 1/2.</text>
</comment>
<comment type="similarity">
    <text evidence="2">Belongs to the transferase hexapeptide repeat family.</text>
</comment>
<evidence type="ECO:0000256" key="2">
    <source>
        <dbReference type="ARBA" id="ARBA00007274"/>
    </source>
</evidence>
<sequence length="213" mass="23248">MRISETLGLMHEARRGFRQRLFRTRLMCDVETVMAKDPASPNLAYALTHQGLHAIWLYRAAHLLHRRRRLLARGVAYLARVVTGVDLHPGAALGSGVFIDHGCGVVIGETAVLEDDVMLYHNVTVGSVGWWHPKVVEGRRHPVIQQGSVLCTGALILGPVVVGRDCVIGANAVVLADLPEHSQLSPGTVWRGNSPQRATEQVTIPRNSLGEVL</sequence>
<dbReference type="InterPro" id="IPR042122">
    <property type="entry name" value="Ser_AcTrfase_N_sf"/>
</dbReference>
<protein>
    <recommendedName>
        <fullName evidence="3">serine O-acetyltransferase</fullName>
        <ecNumber evidence="3">2.3.1.30</ecNumber>
    </recommendedName>
</protein>
<dbReference type="InterPro" id="IPR045304">
    <property type="entry name" value="LbH_SAT"/>
</dbReference>
<evidence type="ECO:0000256" key="3">
    <source>
        <dbReference type="ARBA" id="ARBA00013266"/>
    </source>
</evidence>
<dbReference type="SUPFAM" id="SSF51161">
    <property type="entry name" value="Trimeric LpxA-like enzymes"/>
    <property type="match status" value="1"/>
</dbReference>
<reference evidence="10" key="1">
    <citation type="submission" date="2023-07" db="EMBL/GenBank/DDBJ databases">
        <title>30 novel species of actinomycetes from the DSMZ collection.</title>
        <authorList>
            <person name="Nouioui I."/>
        </authorList>
    </citation>
    <scope>NUCLEOTIDE SEQUENCE [LARGE SCALE GENOMIC DNA]</scope>
    <source>
        <strain evidence="10">DSM 44399</strain>
    </source>
</reference>
<evidence type="ECO:0000313" key="9">
    <source>
        <dbReference type="EMBL" id="MDT0261443.1"/>
    </source>
</evidence>
<dbReference type="NCBIfam" id="NF041874">
    <property type="entry name" value="EPS_EpsC"/>
    <property type="match status" value="1"/>
</dbReference>
<dbReference type="Gene3D" id="1.10.3130.10">
    <property type="entry name" value="serine acetyltransferase, domain 1"/>
    <property type="match status" value="1"/>
</dbReference>
<dbReference type="PANTHER" id="PTHR42811">
    <property type="entry name" value="SERINE ACETYLTRANSFERASE"/>
    <property type="match status" value="1"/>
</dbReference>
<keyword evidence="7" id="KW-0012">Acyltransferase</keyword>
<accession>A0ABU2JB08</accession>
<dbReference type="InterPro" id="IPR001451">
    <property type="entry name" value="Hexapep"/>
</dbReference>
<comment type="catalytic activity">
    <reaction evidence="8">
        <text>L-serine + acetyl-CoA = O-acetyl-L-serine + CoA</text>
        <dbReference type="Rhea" id="RHEA:24560"/>
        <dbReference type="ChEBI" id="CHEBI:33384"/>
        <dbReference type="ChEBI" id="CHEBI:57287"/>
        <dbReference type="ChEBI" id="CHEBI:57288"/>
        <dbReference type="ChEBI" id="CHEBI:58340"/>
        <dbReference type="EC" id="2.3.1.30"/>
    </reaction>
</comment>
<evidence type="ECO:0000256" key="4">
    <source>
        <dbReference type="ARBA" id="ARBA00022605"/>
    </source>
</evidence>
<evidence type="ECO:0000256" key="7">
    <source>
        <dbReference type="ARBA" id="ARBA00023315"/>
    </source>
</evidence>
<keyword evidence="4" id="KW-0028">Amino-acid biosynthesis</keyword>
<dbReference type="EMBL" id="JAVREH010000008">
    <property type="protein sequence ID" value="MDT0261443.1"/>
    <property type="molecule type" value="Genomic_DNA"/>
</dbReference>
<keyword evidence="6" id="KW-0198">Cysteine biosynthesis</keyword>
<keyword evidence="5" id="KW-0808">Transferase</keyword>
<gene>
    <name evidence="9" type="primary">epsC</name>
    <name evidence="9" type="ORF">RM423_08545</name>
</gene>
<dbReference type="EC" id="2.3.1.30" evidence="3"/>
<dbReference type="RefSeq" id="WP_311422599.1">
    <property type="nucleotide sequence ID" value="NZ_JAVREH010000008.1"/>
</dbReference>
<dbReference type="CDD" id="cd03354">
    <property type="entry name" value="LbH_SAT"/>
    <property type="match status" value="1"/>
</dbReference>
<evidence type="ECO:0000256" key="6">
    <source>
        <dbReference type="ARBA" id="ARBA00023192"/>
    </source>
</evidence>
<organism evidence="9 10">
    <name type="scientific">Jatrophihabitans lederbergiae</name>
    <dbReference type="NCBI Taxonomy" id="3075547"/>
    <lineage>
        <taxon>Bacteria</taxon>
        <taxon>Bacillati</taxon>
        <taxon>Actinomycetota</taxon>
        <taxon>Actinomycetes</taxon>
        <taxon>Jatrophihabitantales</taxon>
        <taxon>Jatrophihabitantaceae</taxon>
        <taxon>Jatrophihabitans</taxon>
    </lineage>
</organism>
<proteinExistence type="inferred from homology"/>
<comment type="caution">
    <text evidence="9">The sequence shown here is derived from an EMBL/GenBank/DDBJ whole genome shotgun (WGS) entry which is preliminary data.</text>
</comment>
<dbReference type="Gene3D" id="2.160.10.10">
    <property type="entry name" value="Hexapeptide repeat proteins"/>
    <property type="match status" value="1"/>
</dbReference>
<evidence type="ECO:0000256" key="1">
    <source>
        <dbReference type="ARBA" id="ARBA00004876"/>
    </source>
</evidence>
<evidence type="ECO:0000313" key="10">
    <source>
        <dbReference type="Proteomes" id="UP001183176"/>
    </source>
</evidence>
<dbReference type="Pfam" id="PF00132">
    <property type="entry name" value="Hexapep"/>
    <property type="match status" value="1"/>
</dbReference>
<evidence type="ECO:0000256" key="8">
    <source>
        <dbReference type="ARBA" id="ARBA00049486"/>
    </source>
</evidence>
<keyword evidence="10" id="KW-1185">Reference proteome</keyword>
<name>A0ABU2JB08_9ACTN</name>
<dbReference type="Proteomes" id="UP001183176">
    <property type="component" value="Unassembled WGS sequence"/>
</dbReference>